<gene>
    <name evidence="4" type="ORF">METZ01_LOCUS93150</name>
</gene>
<sequence>MGTVGTGEYTYRVTENWAKLPKGSRFGILVGVVVDSKERVYICQQRESPPILIFDREGNYIGSKTPVGLIEGHIMYIDASDNLYLVERIDHVAMKFDSQDNKLVEMGNRGHGSDTGVTALGGLVKRPGPPFNMPTRLMPSSTGELFVSDGYCNSRFHKFSDNGDLLNSWGAAGSEVGAFHLPHSLWVSKDDLVYICDRNNNRIQIFDAQGTFVDQWTDMPGVTDICMDKKENVYVHENGYHGTDSKTKIMDKKGNVLSQFESPQSHQIWVDKHGDIYQVVTWEQRVIKMIKQV</sequence>
<dbReference type="AlphaFoldDB" id="A0A381VIZ0"/>
<dbReference type="PANTHER" id="PTHR10680">
    <property type="entry name" value="PEPTIDYL-GLYCINE ALPHA-AMIDATING MONOOXYGENASE"/>
    <property type="match status" value="1"/>
</dbReference>
<dbReference type="Gene3D" id="2.120.10.30">
    <property type="entry name" value="TolB, C-terminal domain"/>
    <property type="match status" value="1"/>
</dbReference>
<dbReference type="PROSITE" id="PS51125">
    <property type="entry name" value="NHL"/>
    <property type="match status" value="1"/>
</dbReference>
<keyword evidence="2" id="KW-0677">Repeat</keyword>
<reference evidence="4" key="1">
    <citation type="submission" date="2018-05" db="EMBL/GenBank/DDBJ databases">
        <authorList>
            <person name="Lanie J.A."/>
            <person name="Ng W.-L."/>
            <person name="Kazmierczak K.M."/>
            <person name="Andrzejewski T.M."/>
            <person name="Davidsen T.M."/>
            <person name="Wayne K.J."/>
            <person name="Tettelin H."/>
            <person name="Glass J.I."/>
            <person name="Rusch D."/>
            <person name="Podicherti R."/>
            <person name="Tsui H.-C.T."/>
            <person name="Winkler M.E."/>
        </authorList>
    </citation>
    <scope>NUCLEOTIDE SEQUENCE</scope>
</reference>
<dbReference type="SUPFAM" id="SSF101898">
    <property type="entry name" value="NHL repeat"/>
    <property type="match status" value="1"/>
</dbReference>
<evidence type="ECO:0000256" key="3">
    <source>
        <dbReference type="ARBA" id="ARBA00023180"/>
    </source>
</evidence>
<dbReference type="PANTHER" id="PTHR10680:SF38">
    <property type="entry name" value="BLL1368 PROTEIN"/>
    <property type="match status" value="1"/>
</dbReference>
<evidence type="ECO:0008006" key="5">
    <source>
        <dbReference type="Google" id="ProtNLM"/>
    </source>
</evidence>
<dbReference type="InterPro" id="IPR001258">
    <property type="entry name" value="NHL_repeat"/>
</dbReference>
<dbReference type="InterPro" id="IPR011042">
    <property type="entry name" value="6-blade_b-propeller_TolB-like"/>
</dbReference>
<keyword evidence="1" id="KW-0732">Signal</keyword>
<organism evidence="4">
    <name type="scientific">marine metagenome</name>
    <dbReference type="NCBI Taxonomy" id="408172"/>
    <lineage>
        <taxon>unclassified sequences</taxon>
        <taxon>metagenomes</taxon>
        <taxon>ecological metagenomes</taxon>
    </lineage>
</organism>
<name>A0A381VIZ0_9ZZZZ</name>
<evidence type="ECO:0000256" key="1">
    <source>
        <dbReference type="ARBA" id="ARBA00022729"/>
    </source>
</evidence>
<dbReference type="EMBL" id="UINC01008967">
    <property type="protein sequence ID" value="SVA40296.1"/>
    <property type="molecule type" value="Genomic_DNA"/>
</dbReference>
<proteinExistence type="predicted"/>
<evidence type="ECO:0000313" key="4">
    <source>
        <dbReference type="EMBL" id="SVA40296.1"/>
    </source>
</evidence>
<protein>
    <recommendedName>
        <fullName evidence="5">Peptidylamidoglycolate lyase</fullName>
    </recommendedName>
</protein>
<evidence type="ECO:0000256" key="2">
    <source>
        <dbReference type="ARBA" id="ARBA00022737"/>
    </source>
</evidence>
<accession>A0A381VIZ0</accession>
<keyword evidence="3" id="KW-0325">Glycoprotein</keyword>
<dbReference type="Pfam" id="PF01436">
    <property type="entry name" value="NHL"/>
    <property type="match status" value="1"/>
</dbReference>